<reference evidence="2" key="1">
    <citation type="journal article" date="2023" name="Science">
        <title>Genome structures resolve the early diversification of teleost fishes.</title>
        <authorList>
            <person name="Parey E."/>
            <person name="Louis A."/>
            <person name="Montfort J."/>
            <person name="Bouchez O."/>
            <person name="Roques C."/>
            <person name="Iampietro C."/>
            <person name="Lluch J."/>
            <person name="Castinel A."/>
            <person name="Donnadieu C."/>
            <person name="Desvignes T."/>
            <person name="Floi Bucao C."/>
            <person name="Jouanno E."/>
            <person name="Wen M."/>
            <person name="Mejri S."/>
            <person name="Dirks R."/>
            <person name="Jansen H."/>
            <person name="Henkel C."/>
            <person name="Chen W.J."/>
            <person name="Zahm M."/>
            <person name="Cabau C."/>
            <person name="Klopp C."/>
            <person name="Thompson A.W."/>
            <person name="Robinson-Rechavi M."/>
            <person name="Braasch I."/>
            <person name="Lecointre G."/>
            <person name="Bobe J."/>
            <person name="Postlethwait J.H."/>
            <person name="Berthelot C."/>
            <person name="Roest Crollius H."/>
            <person name="Guiguen Y."/>
        </authorList>
    </citation>
    <scope>NUCLEOTIDE SEQUENCE</scope>
    <source>
        <strain evidence="2">WJC10195</strain>
    </source>
</reference>
<protein>
    <submittedName>
        <fullName evidence="2">Uncharacterized protein</fullName>
    </submittedName>
</protein>
<dbReference type="AlphaFoldDB" id="A0A9Q1EBE8"/>
<evidence type="ECO:0000313" key="2">
    <source>
        <dbReference type="EMBL" id="KAJ8335682.1"/>
    </source>
</evidence>
<proteinExistence type="predicted"/>
<evidence type="ECO:0000256" key="1">
    <source>
        <dbReference type="SAM" id="MobiDB-lite"/>
    </source>
</evidence>
<feature type="compositionally biased region" description="Polar residues" evidence="1">
    <location>
        <begin position="1"/>
        <end position="17"/>
    </location>
</feature>
<dbReference type="EMBL" id="JAINUF010000020">
    <property type="protein sequence ID" value="KAJ8335682.1"/>
    <property type="molecule type" value="Genomic_DNA"/>
</dbReference>
<comment type="caution">
    <text evidence="2">The sequence shown here is derived from an EMBL/GenBank/DDBJ whole genome shotgun (WGS) entry which is preliminary data.</text>
</comment>
<keyword evidence="3" id="KW-1185">Reference proteome</keyword>
<accession>A0A9Q1EBE8</accession>
<name>A0A9Q1EBE8_SYNKA</name>
<dbReference type="Proteomes" id="UP001152622">
    <property type="component" value="Chromosome 20"/>
</dbReference>
<organism evidence="2 3">
    <name type="scientific">Synaphobranchus kaupii</name>
    <name type="common">Kaup's arrowtooth eel</name>
    <dbReference type="NCBI Taxonomy" id="118154"/>
    <lineage>
        <taxon>Eukaryota</taxon>
        <taxon>Metazoa</taxon>
        <taxon>Chordata</taxon>
        <taxon>Craniata</taxon>
        <taxon>Vertebrata</taxon>
        <taxon>Euteleostomi</taxon>
        <taxon>Actinopterygii</taxon>
        <taxon>Neopterygii</taxon>
        <taxon>Teleostei</taxon>
        <taxon>Anguilliformes</taxon>
        <taxon>Synaphobranchidae</taxon>
        <taxon>Synaphobranchus</taxon>
    </lineage>
</organism>
<sequence length="143" mass="15146">MDTAPVSQCAVSANGRTGSCDGRHESLKASGPVPGAIGRPSARPPTGRSRRITRACWENEQDAAERNRHRPPPPPLPRAPYPGNALKGRATTFTFAGKTRKYSSTHPAPSPASLGRSWSGDQLEGACPALKISHSFRFSGCSP</sequence>
<gene>
    <name evidence="2" type="ORF">SKAU_G00390240</name>
</gene>
<evidence type="ECO:0000313" key="3">
    <source>
        <dbReference type="Proteomes" id="UP001152622"/>
    </source>
</evidence>
<feature type="region of interest" description="Disordered" evidence="1">
    <location>
        <begin position="1"/>
        <end position="119"/>
    </location>
</feature>